<dbReference type="EMBL" id="JAXQNO010000003">
    <property type="protein sequence ID" value="KAK4801753.1"/>
    <property type="molecule type" value="Genomic_DNA"/>
</dbReference>
<evidence type="ECO:0000313" key="2">
    <source>
        <dbReference type="Proteomes" id="UP001346149"/>
    </source>
</evidence>
<keyword evidence="2" id="KW-1185">Reference proteome</keyword>
<gene>
    <name evidence="1" type="ORF">SAY86_022240</name>
</gene>
<proteinExistence type="predicted"/>
<protein>
    <submittedName>
        <fullName evidence="1">Uncharacterized protein</fullName>
    </submittedName>
</protein>
<accession>A0AAN7RME7</accession>
<comment type="caution">
    <text evidence="1">The sequence shown here is derived from an EMBL/GenBank/DDBJ whole genome shotgun (WGS) entry which is preliminary data.</text>
</comment>
<reference evidence="1 2" key="1">
    <citation type="journal article" date="2023" name="Hortic Res">
        <title>Pangenome of water caltrop reveals structural variations and asymmetric subgenome divergence after allopolyploidization.</title>
        <authorList>
            <person name="Zhang X."/>
            <person name="Chen Y."/>
            <person name="Wang L."/>
            <person name="Yuan Y."/>
            <person name="Fang M."/>
            <person name="Shi L."/>
            <person name="Lu R."/>
            <person name="Comes H.P."/>
            <person name="Ma Y."/>
            <person name="Chen Y."/>
            <person name="Huang G."/>
            <person name="Zhou Y."/>
            <person name="Zheng Z."/>
            <person name="Qiu Y."/>
        </authorList>
    </citation>
    <scope>NUCLEOTIDE SEQUENCE [LARGE SCALE GENOMIC DNA]</scope>
    <source>
        <strain evidence="1">F231</strain>
    </source>
</reference>
<name>A0AAN7RME7_TRANT</name>
<evidence type="ECO:0000313" key="1">
    <source>
        <dbReference type="EMBL" id="KAK4801753.1"/>
    </source>
</evidence>
<organism evidence="1 2">
    <name type="scientific">Trapa natans</name>
    <name type="common">Water chestnut</name>
    <dbReference type="NCBI Taxonomy" id="22666"/>
    <lineage>
        <taxon>Eukaryota</taxon>
        <taxon>Viridiplantae</taxon>
        <taxon>Streptophyta</taxon>
        <taxon>Embryophyta</taxon>
        <taxon>Tracheophyta</taxon>
        <taxon>Spermatophyta</taxon>
        <taxon>Magnoliopsida</taxon>
        <taxon>eudicotyledons</taxon>
        <taxon>Gunneridae</taxon>
        <taxon>Pentapetalae</taxon>
        <taxon>rosids</taxon>
        <taxon>malvids</taxon>
        <taxon>Myrtales</taxon>
        <taxon>Lythraceae</taxon>
        <taxon>Trapa</taxon>
    </lineage>
</organism>
<dbReference type="Proteomes" id="UP001346149">
    <property type="component" value="Unassembled WGS sequence"/>
</dbReference>
<dbReference type="AlphaFoldDB" id="A0AAN7RME7"/>
<sequence>MDGLRLGIDEGGGMEDNPVAAIILPGLTIVRNTGSLLKHLPSEKASTLQKDQFHTHPSIVTTERSYFLIHDQSLFFHAPT</sequence>